<evidence type="ECO:0000259" key="2">
    <source>
        <dbReference type="Pfam" id="PF02591"/>
    </source>
</evidence>
<evidence type="ECO:0000313" key="5">
    <source>
        <dbReference type="Proteomes" id="UP000632154"/>
    </source>
</evidence>
<protein>
    <submittedName>
        <fullName evidence="4">DNA-binding protein</fullName>
    </submittedName>
</protein>
<evidence type="ECO:0000256" key="1">
    <source>
        <dbReference type="SAM" id="Coils"/>
    </source>
</evidence>
<dbReference type="GO" id="GO:0003677">
    <property type="term" value="F:DNA binding"/>
    <property type="evidence" value="ECO:0007669"/>
    <property type="project" value="UniProtKB-KW"/>
</dbReference>
<feature type="coiled-coil region" evidence="1">
    <location>
        <begin position="87"/>
        <end position="114"/>
    </location>
</feature>
<proteinExistence type="predicted"/>
<keyword evidence="5" id="KW-1185">Reference proteome</keyword>
<dbReference type="InterPro" id="IPR052376">
    <property type="entry name" value="Oxidative_Scav/Glycosyltrans"/>
</dbReference>
<keyword evidence="1" id="KW-0175">Coiled coil</keyword>
<feature type="domain" description="CT398-like coiled coil hairpin" evidence="3">
    <location>
        <begin position="7"/>
        <end position="184"/>
    </location>
</feature>
<feature type="domain" description="C4-type zinc ribbon" evidence="2">
    <location>
        <begin position="195"/>
        <end position="228"/>
    </location>
</feature>
<dbReference type="EMBL" id="BNAL01000016">
    <property type="protein sequence ID" value="GHG03285.1"/>
    <property type="molecule type" value="Genomic_DNA"/>
</dbReference>
<feature type="coiled-coil region" evidence="1">
    <location>
        <begin position="21"/>
        <end position="62"/>
    </location>
</feature>
<dbReference type="Gene3D" id="1.10.287.1490">
    <property type="match status" value="1"/>
</dbReference>
<name>A0ABQ3K4J0_9DEIO</name>
<reference evidence="5" key="1">
    <citation type="journal article" date="2019" name="Int. J. Syst. Evol. Microbiol.">
        <title>The Global Catalogue of Microorganisms (GCM) 10K type strain sequencing project: providing services to taxonomists for standard genome sequencing and annotation.</title>
        <authorList>
            <consortium name="The Broad Institute Genomics Platform"/>
            <consortium name="The Broad Institute Genome Sequencing Center for Infectious Disease"/>
            <person name="Wu L."/>
            <person name="Ma J."/>
        </authorList>
    </citation>
    <scope>NUCLEOTIDE SEQUENCE [LARGE SCALE GENOMIC DNA]</scope>
    <source>
        <strain evidence="5">CGMCC 1.18439</strain>
    </source>
</reference>
<dbReference type="Pfam" id="PF02591">
    <property type="entry name" value="Zn_ribbon_9"/>
    <property type="match status" value="1"/>
</dbReference>
<comment type="caution">
    <text evidence="4">The sequence shown here is derived from an EMBL/GenBank/DDBJ whole genome shotgun (WGS) entry which is preliminary data.</text>
</comment>
<dbReference type="Pfam" id="PF24481">
    <property type="entry name" value="CT398_CC"/>
    <property type="match status" value="1"/>
</dbReference>
<dbReference type="PANTHER" id="PTHR39082">
    <property type="entry name" value="PHOSPHOLIPASE C-BETA-2-RELATED"/>
    <property type="match status" value="1"/>
</dbReference>
<evidence type="ECO:0000313" key="4">
    <source>
        <dbReference type="EMBL" id="GHG03285.1"/>
    </source>
</evidence>
<dbReference type="PANTHER" id="PTHR39082:SF1">
    <property type="entry name" value="SCAVENGER RECEPTOR CLASS A MEMBER 3"/>
    <property type="match status" value="1"/>
</dbReference>
<dbReference type="InterPro" id="IPR056003">
    <property type="entry name" value="CT398_CC_hairpin"/>
</dbReference>
<evidence type="ECO:0000259" key="3">
    <source>
        <dbReference type="Pfam" id="PF24481"/>
    </source>
</evidence>
<accession>A0ABQ3K4J0</accession>
<organism evidence="4 5">
    <name type="scientific">Deinococcus piscis</name>
    <dbReference type="NCBI Taxonomy" id="394230"/>
    <lineage>
        <taxon>Bacteria</taxon>
        <taxon>Thermotogati</taxon>
        <taxon>Deinococcota</taxon>
        <taxon>Deinococci</taxon>
        <taxon>Deinococcales</taxon>
        <taxon>Deinococcaceae</taxon>
        <taxon>Deinococcus</taxon>
    </lineage>
</organism>
<dbReference type="Proteomes" id="UP000632154">
    <property type="component" value="Unassembled WGS sequence"/>
</dbReference>
<dbReference type="InterPro" id="IPR003743">
    <property type="entry name" value="Zf-RING_7"/>
</dbReference>
<gene>
    <name evidence="4" type="ORF">GCM10017783_14620</name>
</gene>
<keyword evidence="4" id="KW-0238">DNA-binding</keyword>
<sequence>MERLFEIQDLDLQLDSLSAREAELPQELVDLRREMDDLNNRLEDTEMVLERVEAQTRQLDLDLGTTREQMERTRAEQDKNAFDARAQAQYGSRLQQLTERAEEMEEDLAPLRERQSSLLAQSTELRAQHRALRPRLGELEQADEQRVTDLRASGQEMRERREALLGTVDPRTAREYDAIRRSKGGVGVATLTGGRCSACNVSLPVNVQQRVSAGQVPPVKCPSCGRFLLSRAEG</sequence>